<evidence type="ECO:0000313" key="6">
    <source>
        <dbReference type="EMBL" id="KAH3723998.1"/>
    </source>
</evidence>
<evidence type="ECO:0000256" key="3">
    <source>
        <dbReference type="ARBA" id="ARBA00023170"/>
    </source>
</evidence>
<comment type="subcellular location">
    <subcellularLocation>
        <location evidence="1">Membrane</location>
        <topology evidence="1">Multi-pass membrane protein</topology>
    </subcellularLocation>
</comment>
<comment type="caution">
    <text evidence="6">The sequence shown here is derived from an EMBL/GenBank/DDBJ whole genome shotgun (WGS) entry which is preliminary data.</text>
</comment>
<evidence type="ECO:0008006" key="8">
    <source>
        <dbReference type="Google" id="ProtNLM"/>
    </source>
</evidence>
<dbReference type="SUPFAM" id="SSF81321">
    <property type="entry name" value="Family A G protein-coupled receptor-like"/>
    <property type="match status" value="1"/>
</dbReference>
<organism evidence="6 7">
    <name type="scientific">Dreissena polymorpha</name>
    <name type="common">Zebra mussel</name>
    <name type="synonym">Mytilus polymorpha</name>
    <dbReference type="NCBI Taxonomy" id="45954"/>
    <lineage>
        <taxon>Eukaryota</taxon>
        <taxon>Metazoa</taxon>
        <taxon>Spiralia</taxon>
        <taxon>Lophotrochozoa</taxon>
        <taxon>Mollusca</taxon>
        <taxon>Bivalvia</taxon>
        <taxon>Autobranchia</taxon>
        <taxon>Heteroconchia</taxon>
        <taxon>Euheterodonta</taxon>
        <taxon>Imparidentia</taxon>
        <taxon>Neoheterodontei</taxon>
        <taxon>Myida</taxon>
        <taxon>Dreissenoidea</taxon>
        <taxon>Dreissenidae</taxon>
        <taxon>Dreissena</taxon>
    </lineage>
</organism>
<feature type="transmembrane region" description="Helical" evidence="5">
    <location>
        <begin position="71"/>
        <end position="96"/>
    </location>
</feature>
<keyword evidence="5" id="KW-1133">Transmembrane helix</keyword>
<feature type="transmembrane region" description="Helical" evidence="5">
    <location>
        <begin position="37"/>
        <end position="59"/>
    </location>
</feature>
<evidence type="ECO:0000256" key="4">
    <source>
        <dbReference type="ARBA" id="ARBA00023224"/>
    </source>
</evidence>
<protein>
    <recommendedName>
        <fullName evidence="8">G-protein coupled receptors family 1 profile domain-containing protein</fullName>
    </recommendedName>
</protein>
<name>A0A9D4CG85_DREPO</name>
<keyword evidence="7" id="KW-1185">Reference proteome</keyword>
<accession>A0A9D4CG85</accession>
<dbReference type="PANTHER" id="PTHR45695:SF26">
    <property type="entry name" value="NEUROPEPTIDE CCHAMIDE-1 RECEPTOR"/>
    <property type="match status" value="1"/>
</dbReference>
<dbReference type="GO" id="GO:0005886">
    <property type="term" value="C:plasma membrane"/>
    <property type="evidence" value="ECO:0007669"/>
    <property type="project" value="TreeGrafter"/>
</dbReference>
<evidence type="ECO:0000313" key="7">
    <source>
        <dbReference type="Proteomes" id="UP000828390"/>
    </source>
</evidence>
<evidence type="ECO:0000256" key="1">
    <source>
        <dbReference type="ARBA" id="ARBA00004141"/>
    </source>
</evidence>
<keyword evidence="5" id="KW-0472">Membrane</keyword>
<proteinExistence type="predicted"/>
<dbReference type="PANTHER" id="PTHR45695">
    <property type="entry name" value="LEUCOKININ RECEPTOR-RELATED"/>
    <property type="match status" value="1"/>
</dbReference>
<keyword evidence="2" id="KW-0297">G-protein coupled receptor</keyword>
<sequence>MMARILVVSSPQMPCESVKDTTMNQQQKRQVQARVKVAKMTCVLIFICCWLPRHISILAGNVFEKEYNMGWYVLKIASFCLMFIYSSVNPHALYFLSIQFRKYYNRYLFCCCPKVLYRNLATEQSAMFNFNSNRRGSTSLTGVVHSQSMC</sequence>
<keyword evidence="3" id="KW-0675">Receptor</keyword>
<reference evidence="6" key="2">
    <citation type="submission" date="2020-11" db="EMBL/GenBank/DDBJ databases">
        <authorList>
            <person name="McCartney M.A."/>
            <person name="Auch B."/>
            <person name="Kono T."/>
            <person name="Mallez S."/>
            <person name="Becker A."/>
            <person name="Gohl D.M."/>
            <person name="Silverstein K.A.T."/>
            <person name="Koren S."/>
            <person name="Bechman K.B."/>
            <person name="Herman A."/>
            <person name="Abrahante J.E."/>
            <person name="Garbe J."/>
        </authorList>
    </citation>
    <scope>NUCLEOTIDE SEQUENCE</scope>
    <source>
        <strain evidence="6">Duluth1</strain>
        <tissue evidence="6">Whole animal</tissue>
    </source>
</reference>
<keyword evidence="5" id="KW-0812">Transmembrane</keyword>
<dbReference type="Proteomes" id="UP000828390">
    <property type="component" value="Unassembled WGS sequence"/>
</dbReference>
<dbReference type="EMBL" id="JAIWYP010000012">
    <property type="protein sequence ID" value="KAH3723998.1"/>
    <property type="molecule type" value="Genomic_DNA"/>
</dbReference>
<evidence type="ECO:0000256" key="5">
    <source>
        <dbReference type="SAM" id="Phobius"/>
    </source>
</evidence>
<dbReference type="Gene3D" id="1.20.1070.10">
    <property type="entry name" value="Rhodopsin 7-helix transmembrane proteins"/>
    <property type="match status" value="1"/>
</dbReference>
<reference evidence="6" key="1">
    <citation type="journal article" date="2019" name="bioRxiv">
        <title>The Genome of the Zebra Mussel, Dreissena polymorpha: A Resource for Invasive Species Research.</title>
        <authorList>
            <person name="McCartney M.A."/>
            <person name="Auch B."/>
            <person name="Kono T."/>
            <person name="Mallez S."/>
            <person name="Zhang Y."/>
            <person name="Obille A."/>
            <person name="Becker A."/>
            <person name="Abrahante J.E."/>
            <person name="Garbe J."/>
            <person name="Badalamenti J.P."/>
            <person name="Herman A."/>
            <person name="Mangelson H."/>
            <person name="Liachko I."/>
            <person name="Sullivan S."/>
            <person name="Sone E.D."/>
            <person name="Koren S."/>
            <person name="Silverstein K.A.T."/>
            <person name="Beckman K.B."/>
            <person name="Gohl D.M."/>
        </authorList>
    </citation>
    <scope>NUCLEOTIDE SEQUENCE</scope>
    <source>
        <strain evidence="6">Duluth1</strain>
        <tissue evidence="6">Whole animal</tissue>
    </source>
</reference>
<keyword evidence="4" id="KW-0807">Transducer</keyword>
<dbReference type="GO" id="GO:0008188">
    <property type="term" value="F:neuropeptide receptor activity"/>
    <property type="evidence" value="ECO:0007669"/>
    <property type="project" value="TreeGrafter"/>
</dbReference>
<gene>
    <name evidence="6" type="ORF">DPMN_049796</name>
</gene>
<dbReference type="AlphaFoldDB" id="A0A9D4CG85"/>
<evidence type="ECO:0000256" key="2">
    <source>
        <dbReference type="ARBA" id="ARBA00023040"/>
    </source>
</evidence>